<dbReference type="EMBL" id="CAKMRJ010005523">
    <property type="protein sequence ID" value="CAH1447585.1"/>
    <property type="molecule type" value="Genomic_DNA"/>
</dbReference>
<organism evidence="2 3">
    <name type="scientific">Lactuca virosa</name>
    <dbReference type="NCBI Taxonomy" id="75947"/>
    <lineage>
        <taxon>Eukaryota</taxon>
        <taxon>Viridiplantae</taxon>
        <taxon>Streptophyta</taxon>
        <taxon>Embryophyta</taxon>
        <taxon>Tracheophyta</taxon>
        <taxon>Spermatophyta</taxon>
        <taxon>Magnoliopsida</taxon>
        <taxon>eudicotyledons</taxon>
        <taxon>Gunneridae</taxon>
        <taxon>Pentapetalae</taxon>
        <taxon>asterids</taxon>
        <taxon>campanulids</taxon>
        <taxon>Asterales</taxon>
        <taxon>Asteraceae</taxon>
        <taxon>Cichorioideae</taxon>
        <taxon>Cichorieae</taxon>
        <taxon>Lactucinae</taxon>
        <taxon>Lactuca</taxon>
    </lineage>
</organism>
<accession>A0AAU9PDD4</accession>
<sequence length="370" mass="41925">MVVIRKKCRNAEELDRVQTELDKDPFNGDLRSEEGFYLQAFLNASKEEEKFLKQRAKVQWLKEGDSNSAYFHKVVRGKININIVETIMGNDGNWKEGDEACKQIVKYFSDFLGVDSDVSPIINPEDLFENKLNQDQAFDMVKEVTCEEIKAAVFDIDDDKAPGPDGYTSKFFKAAWVIVGDDFCKAVKEFFCKEKILKEINATAIALVPKVQTPGKVGDYRPIACCNVVYKCISKLIVKRIRDFLGFLVSDNQSAFIPGRSILDNVLLSQELVRGYHINRGAQKITHLCFADDLMLFCHGNTGSIRIVKKAMDEFAGTAGKLPMKYLGIPLISTRLFIRDCKSLVERVKLKVNNWKNKSLSYAGRLQLIC</sequence>
<dbReference type="AlphaFoldDB" id="A0AAU9PDD4"/>
<evidence type="ECO:0000313" key="2">
    <source>
        <dbReference type="EMBL" id="CAH1447585.1"/>
    </source>
</evidence>
<comment type="caution">
    <text evidence="2">The sequence shown here is derived from an EMBL/GenBank/DDBJ whole genome shotgun (WGS) entry which is preliminary data.</text>
</comment>
<evidence type="ECO:0000313" key="3">
    <source>
        <dbReference type="Proteomes" id="UP001157418"/>
    </source>
</evidence>
<proteinExistence type="predicted"/>
<dbReference type="PANTHER" id="PTHR46890">
    <property type="entry name" value="NON-LTR RETROLELEMENT REVERSE TRANSCRIPTASE-LIKE PROTEIN-RELATED"/>
    <property type="match status" value="1"/>
</dbReference>
<protein>
    <recommendedName>
        <fullName evidence="1">Reverse transcriptase domain-containing protein</fullName>
    </recommendedName>
</protein>
<dbReference type="InterPro" id="IPR052343">
    <property type="entry name" value="Retrotransposon-Effector_Assoc"/>
</dbReference>
<name>A0AAU9PDD4_9ASTR</name>
<dbReference type="SUPFAM" id="SSF56672">
    <property type="entry name" value="DNA/RNA polymerases"/>
    <property type="match status" value="1"/>
</dbReference>
<dbReference type="PANTHER" id="PTHR46890:SF48">
    <property type="entry name" value="RNA-DIRECTED DNA POLYMERASE"/>
    <property type="match status" value="1"/>
</dbReference>
<reference evidence="2 3" key="1">
    <citation type="submission" date="2022-01" db="EMBL/GenBank/DDBJ databases">
        <authorList>
            <person name="Xiong W."/>
            <person name="Schranz E."/>
        </authorList>
    </citation>
    <scope>NUCLEOTIDE SEQUENCE [LARGE SCALE GENOMIC DNA]</scope>
</reference>
<dbReference type="Proteomes" id="UP001157418">
    <property type="component" value="Unassembled WGS sequence"/>
</dbReference>
<keyword evidence="3" id="KW-1185">Reference proteome</keyword>
<dbReference type="Pfam" id="PF00078">
    <property type="entry name" value="RVT_1"/>
    <property type="match status" value="1"/>
</dbReference>
<evidence type="ECO:0000259" key="1">
    <source>
        <dbReference type="Pfam" id="PF00078"/>
    </source>
</evidence>
<dbReference type="InterPro" id="IPR043502">
    <property type="entry name" value="DNA/RNA_pol_sf"/>
</dbReference>
<gene>
    <name evidence="2" type="ORF">LVIROSA_LOCUS33186</name>
</gene>
<feature type="domain" description="Reverse transcriptase" evidence="1">
    <location>
        <begin position="212"/>
        <end position="269"/>
    </location>
</feature>
<dbReference type="InterPro" id="IPR000477">
    <property type="entry name" value="RT_dom"/>
</dbReference>